<comment type="similarity">
    <text evidence="1">Belongs to the dynein light chain Tctex-type family.</text>
</comment>
<dbReference type="Ensembl" id="ENSSANT00000042442.1">
    <property type="protein sequence ID" value="ENSSANP00000039883.1"/>
    <property type="gene ID" value="ENSSANG00000020267.1"/>
</dbReference>
<dbReference type="InterPro" id="IPR005334">
    <property type="entry name" value="Tctex-1-like"/>
</dbReference>
<dbReference type="AlphaFoldDB" id="A0A671N246"/>
<dbReference type="Proteomes" id="UP000472260">
    <property type="component" value="Unassembled WGS sequence"/>
</dbReference>
<name>A0A671N246_9TELE</name>
<evidence type="ECO:0000313" key="2">
    <source>
        <dbReference type="Ensembl" id="ENSSANP00000039883.1"/>
    </source>
</evidence>
<dbReference type="Pfam" id="PF03645">
    <property type="entry name" value="Tctex-1"/>
    <property type="match status" value="1"/>
</dbReference>
<keyword evidence="3" id="KW-1185">Reference proteome</keyword>
<reference evidence="2" key="1">
    <citation type="submission" date="2025-08" db="UniProtKB">
        <authorList>
            <consortium name="Ensembl"/>
        </authorList>
    </citation>
    <scope>IDENTIFICATION</scope>
</reference>
<sequence>TAILYFYSQTTFVVDKITTVIKVRIYYMTSLTVESSLSQLTKLGKPFNDMYHTTKNGAGLQTASSCFWDNSTDGKTLEDWVISVFGLAI</sequence>
<proteinExistence type="inferred from homology"/>
<accession>A0A671N246</accession>
<dbReference type="Gene3D" id="3.30.1140.40">
    <property type="entry name" value="Tctex-1"/>
    <property type="match status" value="1"/>
</dbReference>
<evidence type="ECO:0000256" key="1">
    <source>
        <dbReference type="ARBA" id="ARBA00005361"/>
    </source>
</evidence>
<evidence type="ECO:0000313" key="3">
    <source>
        <dbReference type="Proteomes" id="UP000472260"/>
    </source>
</evidence>
<dbReference type="InterPro" id="IPR038586">
    <property type="entry name" value="Tctex-1-like_sf"/>
</dbReference>
<protein>
    <submittedName>
        <fullName evidence="2">Uncharacterized protein</fullName>
    </submittedName>
</protein>
<reference evidence="2" key="2">
    <citation type="submission" date="2025-09" db="UniProtKB">
        <authorList>
            <consortium name="Ensembl"/>
        </authorList>
    </citation>
    <scope>IDENTIFICATION</scope>
</reference>
<organism evidence="2 3">
    <name type="scientific">Sinocyclocheilus anshuiensis</name>
    <dbReference type="NCBI Taxonomy" id="1608454"/>
    <lineage>
        <taxon>Eukaryota</taxon>
        <taxon>Metazoa</taxon>
        <taxon>Chordata</taxon>
        <taxon>Craniata</taxon>
        <taxon>Vertebrata</taxon>
        <taxon>Euteleostomi</taxon>
        <taxon>Actinopterygii</taxon>
        <taxon>Neopterygii</taxon>
        <taxon>Teleostei</taxon>
        <taxon>Ostariophysi</taxon>
        <taxon>Cypriniformes</taxon>
        <taxon>Cyprinidae</taxon>
        <taxon>Cyprininae</taxon>
        <taxon>Sinocyclocheilus</taxon>
    </lineage>
</organism>